<dbReference type="AlphaFoldDB" id="A0A4R6GSE3"/>
<sequence length="33" mass="3888">MLYIRSGKEPNDRQVVAGFTSMEVKTRLKKQEF</sequence>
<name>A0A4R6GSE3_9BACT</name>
<reference evidence="1 2" key="1">
    <citation type="submission" date="2019-03" db="EMBL/GenBank/DDBJ databases">
        <title>Freshwater and sediment microbial communities from various areas in North America, analyzing microbe dynamics in response to fracking.</title>
        <authorList>
            <person name="Lamendella R."/>
        </authorList>
    </citation>
    <scope>NUCLEOTIDE SEQUENCE [LARGE SCALE GENOMIC DNA]</scope>
    <source>
        <strain evidence="1 2">114D</strain>
    </source>
</reference>
<dbReference type="EMBL" id="SNWI01000009">
    <property type="protein sequence ID" value="TDN97660.1"/>
    <property type="molecule type" value="Genomic_DNA"/>
</dbReference>
<comment type="caution">
    <text evidence="1">The sequence shown here is derived from an EMBL/GenBank/DDBJ whole genome shotgun (WGS) entry which is preliminary data.</text>
</comment>
<evidence type="ECO:0000313" key="2">
    <source>
        <dbReference type="Proteomes" id="UP000294848"/>
    </source>
</evidence>
<dbReference type="Proteomes" id="UP000294848">
    <property type="component" value="Unassembled WGS sequence"/>
</dbReference>
<gene>
    <name evidence="1" type="ORF">DET52_10962</name>
</gene>
<accession>A0A4R6GSE3</accession>
<organism evidence="1 2">
    <name type="scientific">Sunxiuqinia elliptica</name>
    <dbReference type="NCBI Taxonomy" id="655355"/>
    <lineage>
        <taxon>Bacteria</taxon>
        <taxon>Pseudomonadati</taxon>
        <taxon>Bacteroidota</taxon>
        <taxon>Bacteroidia</taxon>
        <taxon>Marinilabiliales</taxon>
        <taxon>Prolixibacteraceae</taxon>
        <taxon>Sunxiuqinia</taxon>
    </lineage>
</organism>
<evidence type="ECO:0000313" key="1">
    <source>
        <dbReference type="EMBL" id="TDN97660.1"/>
    </source>
</evidence>
<protein>
    <submittedName>
        <fullName evidence="1">Uncharacterized protein</fullName>
    </submittedName>
</protein>
<proteinExistence type="predicted"/>